<feature type="signal peptide" evidence="1">
    <location>
        <begin position="1"/>
        <end position="24"/>
    </location>
</feature>
<proteinExistence type="predicted"/>
<organism evidence="2 3">
    <name type="scientific">Sphingobacterium hungaricum</name>
    <dbReference type="NCBI Taxonomy" id="2082723"/>
    <lineage>
        <taxon>Bacteria</taxon>
        <taxon>Pseudomonadati</taxon>
        <taxon>Bacteroidota</taxon>
        <taxon>Sphingobacteriia</taxon>
        <taxon>Sphingobacteriales</taxon>
        <taxon>Sphingobacteriaceae</taxon>
        <taxon>Sphingobacterium</taxon>
    </lineage>
</organism>
<dbReference type="InterPro" id="IPR039437">
    <property type="entry name" value="FrzH/put_lumazine-bd"/>
</dbReference>
<evidence type="ECO:0000256" key="1">
    <source>
        <dbReference type="SAM" id="SignalP"/>
    </source>
</evidence>
<dbReference type="Gene3D" id="3.10.450.50">
    <property type="match status" value="1"/>
</dbReference>
<dbReference type="RefSeq" id="WP_196936294.1">
    <property type="nucleotide sequence ID" value="NZ_MU158698.1"/>
</dbReference>
<dbReference type="AlphaFoldDB" id="A0A928YSP5"/>
<keyword evidence="3" id="KW-1185">Reference proteome</keyword>
<gene>
    <name evidence="2" type="ORF">C4F49_12220</name>
</gene>
<dbReference type="SUPFAM" id="SSF54427">
    <property type="entry name" value="NTF2-like"/>
    <property type="match status" value="1"/>
</dbReference>
<reference evidence="2" key="1">
    <citation type="submission" date="2018-02" db="EMBL/GenBank/DDBJ databases">
        <authorList>
            <person name="Vasarhelyi B.M."/>
            <person name="Deshmukh S."/>
            <person name="Balint B."/>
            <person name="Kukolya J."/>
        </authorList>
    </citation>
    <scope>NUCLEOTIDE SEQUENCE</scope>
    <source>
        <strain evidence="2">KB22</strain>
    </source>
</reference>
<protein>
    <recommendedName>
        <fullName evidence="4">Lumazine-binding</fullName>
    </recommendedName>
</protein>
<dbReference type="EMBL" id="PRDK01000006">
    <property type="protein sequence ID" value="MBE8714448.1"/>
    <property type="molecule type" value="Genomic_DNA"/>
</dbReference>
<evidence type="ECO:0000313" key="3">
    <source>
        <dbReference type="Proteomes" id="UP000616201"/>
    </source>
</evidence>
<evidence type="ECO:0008006" key="4">
    <source>
        <dbReference type="Google" id="ProtNLM"/>
    </source>
</evidence>
<evidence type="ECO:0000313" key="2">
    <source>
        <dbReference type="EMBL" id="MBE8714448.1"/>
    </source>
</evidence>
<dbReference type="Proteomes" id="UP000616201">
    <property type="component" value="Unassembled WGS sequence"/>
</dbReference>
<accession>A0A928YSP5</accession>
<name>A0A928YSP5_9SPHI</name>
<sequence length="146" mass="16604">MKNLISTIALVSMMVFSMSSFANTANPFKFASAPTIIDSYIQATSLGNAKNSQYLFAEDFKQIQASNNSNKQYTKKEVMTFLKQQEGYVQNCETSYKIIEQNKDYSVAKVVMAYPTFTRIDYVTLCNSKDAWEITQVVTSYDNNKK</sequence>
<dbReference type="InterPro" id="IPR032710">
    <property type="entry name" value="NTF2-like_dom_sf"/>
</dbReference>
<keyword evidence="1" id="KW-0732">Signal</keyword>
<feature type="chain" id="PRO_5037103958" description="Lumazine-binding" evidence="1">
    <location>
        <begin position="25"/>
        <end position="146"/>
    </location>
</feature>
<dbReference type="Pfam" id="PF12893">
    <property type="entry name" value="Lumazine_bd_2"/>
    <property type="match status" value="1"/>
</dbReference>
<comment type="caution">
    <text evidence="2">The sequence shown here is derived from an EMBL/GenBank/DDBJ whole genome shotgun (WGS) entry which is preliminary data.</text>
</comment>